<keyword evidence="3" id="KW-1185">Reference proteome</keyword>
<dbReference type="AlphaFoldDB" id="A0A9X3DYJ1"/>
<keyword evidence="1" id="KW-0732">Signal</keyword>
<comment type="caution">
    <text evidence="2">The sequence shown here is derived from an EMBL/GenBank/DDBJ whole genome shotgun (WGS) entry which is preliminary data.</text>
</comment>
<gene>
    <name evidence="2" type="ORF">OSH07_04130</name>
</gene>
<proteinExistence type="predicted"/>
<feature type="signal peptide" evidence="1">
    <location>
        <begin position="1"/>
        <end position="37"/>
    </location>
</feature>
<dbReference type="EMBL" id="JAPKNK010000001">
    <property type="protein sequence ID" value="MCX5568376.1"/>
    <property type="molecule type" value="Genomic_DNA"/>
</dbReference>
<sequence length="184" mass="19020">MRIISTPGRAGEGPRPVWCAALILGLLASMSAASASAQTAEAAPNAQTQAASSAADEAGVGRYTMVPAEGGFVRLDTQTGTVSHCRRGDAAAGSVWTCAAIPENVLSTPDPAVALAGKVDALEREVATLRGRLDAVEGGPKAKGTAQSSGDPELDRALNFSEELMSRFFGMVREMKRETDGDRT</sequence>
<dbReference type="RefSeq" id="WP_266337319.1">
    <property type="nucleotide sequence ID" value="NZ_JAPKNK010000001.1"/>
</dbReference>
<protein>
    <submittedName>
        <fullName evidence="2">Uncharacterized protein</fullName>
    </submittedName>
</protein>
<reference evidence="2" key="1">
    <citation type="submission" date="2022-11" db="EMBL/GenBank/DDBJ databases">
        <title>Biodiversity and phylogenetic relationships of bacteria.</title>
        <authorList>
            <person name="Machado R.A.R."/>
            <person name="Bhat A."/>
            <person name="Loulou A."/>
            <person name="Kallel S."/>
        </authorList>
    </citation>
    <scope>NUCLEOTIDE SEQUENCE</scope>
    <source>
        <strain evidence="2">K-TC2</strain>
    </source>
</reference>
<evidence type="ECO:0000313" key="2">
    <source>
        <dbReference type="EMBL" id="MCX5568376.1"/>
    </source>
</evidence>
<feature type="chain" id="PRO_5040814031" evidence="1">
    <location>
        <begin position="38"/>
        <end position="184"/>
    </location>
</feature>
<dbReference type="Proteomes" id="UP001144805">
    <property type="component" value="Unassembled WGS sequence"/>
</dbReference>
<name>A0A9X3DYJ1_9HYPH</name>
<accession>A0A9X3DYJ1</accession>
<evidence type="ECO:0000256" key="1">
    <source>
        <dbReference type="SAM" id="SignalP"/>
    </source>
</evidence>
<organism evidence="2 3">
    <name type="scientific">Kaistia nematophila</name>
    <dbReference type="NCBI Taxonomy" id="2994654"/>
    <lineage>
        <taxon>Bacteria</taxon>
        <taxon>Pseudomonadati</taxon>
        <taxon>Pseudomonadota</taxon>
        <taxon>Alphaproteobacteria</taxon>
        <taxon>Hyphomicrobiales</taxon>
        <taxon>Kaistiaceae</taxon>
        <taxon>Kaistia</taxon>
    </lineage>
</organism>
<evidence type="ECO:0000313" key="3">
    <source>
        <dbReference type="Proteomes" id="UP001144805"/>
    </source>
</evidence>